<dbReference type="PATRIC" id="fig|1141660.3.peg.1598"/>
<gene>
    <name evidence="15" type="ORF">OO7_07990</name>
</gene>
<dbReference type="InterPro" id="IPR050558">
    <property type="entry name" value="PTS_Sugar-Specific_Components"/>
</dbReference>
<dbReference type="SUPFAM" id="SSF55604">
    <property type="entry name" value="Glucose permease domain IIB"/>
    <property type="match status" value="1"/>
</dbReference>
<feature type="transmembrane region" description="Helical" evidence="12">
    <location>
        <begin position="211"/>
        <end position="228"/>
    </location>
</feature>
<dbReference type="PANTHER" id="PTHR30175:SF1">
    <property type="entry name" value="PTS SYSTEM ARBUTIN-, CELLOBIOSE-, AND SALICIN-SPECIFIC EIIBC COMPONENT-RELATED"/>
    <property type="match status" value="1"/>
</dbReference>
<dbReference type="Pfam" id="PF00367">
    <property type="entry name" value="PTS_EIIB"/>
    <property type="match status" value="1"/>
</dbReference>
<dbReference type="HOGENOM" id="CLU_012312_2_0_6"/>
<dbReference type="GO" id="GO:0005886">
    <property type="term" value="C:plasma membrane"/>
    <property type="evidence" value="ECO:0007669"/>
    <property type="project" value="UniProtKB-SubCell"/>
</dbReference>
<evidence type="ECO:0000256" key="12">
    <source>
        <dbReference type="SAM" id="Phobius"/>
    </source>
</evidence>
<evidence type="ECO:0000256" key="7">
    <source>
        <dbReference type="ARBA" id="ARBA00022692"/>
    </source>
</evidence>
<organism evidence="15 16">
    <name type="scientific">Providencia sneebia DSM 19967</name>
    <dbReference type="NCBI Taxonomy" id="1141660"/>
    <lineage>
        <taxon>Bacteria</taxon>
        <taxon>Pseudomonadati</taxon>
        <taxon>Pseudomonadota</taxon>
        <taxon>Gammaproteobacteria</taxon>
        <taxon>Enterobacterales</taxon>
        <taxon>Morganellaceae</taxon>
        <taxon>Providencia</taxon>
    </lineage>
</organism>
<feature type="domain" description="PTS EIIC type-1" evidence="14">
    <location>
        <begin position="110"/>
        <end position="456"/>
    </location>
</feature>
<dbReference type="InterPro" id="IPR013013">
    <property type="entry name" value="PTS_EIIC_1"/>
</dbReference>
<feature type="active site" description="Phosphocysteine intermediate; for EIIB activity" evidence="11">
    <location>
        <position position="26"/>
    </location>
</feature>
<dbReference type="Gene3D" id="3.30.1360.60">
    <property type="entry name" value="Glucose permease domain IIB"/>
    <property type="match status" value="1"/>
</dbReference>
<reference evidence="15 16" key="1">
    <citation type="journal article" date="2012" name="BMC Genomics">
        <title>Comparative genomics of bacteria in the genus Providencia isolated from wild Drosophila melanogaster.</title>
        <authorList>
            <person name="Galac M.R."/>
            <person name="Lazzaro B.P."/>
        </authorList>
    </citation>
    <scope>NUCLEOTIDE SEQUENCE [LARGE SCALE GENOMIC DNA]</scope>
    <source>
        <strain evidence="15 16">DSM 19967</strain>
    </source>
</reference>
<comment type="subcellular location">
    <subcellularLocation>
        <location evidence="1">Cell membrane</location>
        <topology evidence="1">Multi-pass membrane protein</topology>
    </subcellularLocation>
</comment>
<keyword evidence="9 12" id="KW-1133">Transmembrane helix</keyword>
<dbReference type="GO" id="GO:0009401">
    <property type="term" value="P:phosphoenolpyruvate-dependent sugar phosphotransferase system"/>
    <property type="evidence" value="ECO:0007669"/>
    <property type="project" value="UniProtKB-KW"/>
</dbReference>
<dbReference type="InterPro" id="IPR001996">
    <property type="entry name" value="PTS_IIB_1"/>
</dbReference>
<dbReference type="OrthoDB" id="92465at2"/>
<evidence type="ECO:0000256" key="10">
    <source>
        <dbReference type="ARBA" id="ARBA00023136"/>
    </source>
</evidence>
<keyword evidence="3" id="KW-1003">Cell membrane</keyword>
<keyword evidence="10 12" id="KW-0472">Membrane</keyword>
<evidence type="ECO:0000256" key="8">
    <source>
        <dbReference type="ARBA" id="ARBA00022777"/>
    </source>
</evidence>
<feature type="transmembrane region" description="Helical" evidence="12">
    <location>
        <begin position="123"/>
        <end position="142"/>
    </location>
</feature>
<accession>K8W9I4</accession>
<protein>
    <submittedName>
        <fullName evidence="15">Beta-glucoside-specific PTS system components IIABC</fullName>
    </submittedName>
</protein>
<proteinExistence type="predicted"/>
<evidence type="ECO:0000313" key="16">
    <source>
        <dbReference type="Proteomes" id="UP000010290"/>
    </source>
</evidence>
<feature type="domain" description="PTS EIIB type-1" evidence="13">
    <location>
        <begin position="4"/>
        <end position="86"/>
    </location>
</feature>
<dbReference type="AlphaFoldDB" id="K8W9I4"/>
<dbReference type="RefSeq" id="WP_008915425.1">
    <property type="nucleotide sequence ID" value="NZ_CM001773.1"/>
</dbReference>
<evidence type="ECO:0000259" key="14">
    <source>
        <dbReference type="PROSITE" id="PS51103"/>
    </source>
</evidence>
<evidence type="ECO:0000256" key="3">
    <source>
        <dbReference type="ARBA" id="ARBA00022475"/>
    </source>
</evidence>
<feature type="transmembrane region" description="Helical" evidence="12">
    <location>
        <begin position="326"/>
        <end position="344"/>
    </location>
</feature>
<dbReference type="PROSITE" id="PS51098">
    <property type="entry name" value="PTS_EIIB_TYPE_1"/>
    <property type="match status" value="1"/>
</dbReference>
<dbReference type="FunFam" id="3.30.1360.60:FF:000001">
    <property type="entry name" value="PTS system glucose-specific IIBC component PtsG"/>
    <property type="match status" value="1"/>
</dbReference>
<evidence type="ECO:0000256" key="11">
    <source>
        <dbReference type="PROSITE-ProRule" id="PRU00421"/>
    </source>
</evidence>
<dbReference type="Proteomes" id="UP000010290">
    <property type="component" value="Chromosome"/>
</dbReference>
<feature type="transmembrane region" description="Helical" evidence="12">
    <location>
        <begin position="173"/>
        <end position="191"/>
    </location>
</feature>
<dbReference type="Pfam" id="PF02378">
    <property type="entry name" value="PTS_EIIC"/>
    <property type="match status" value="1"/>
</dbReference>
<feature type="transmembrane region" description="Helical" evidence="12">
    <location>
        <begin position="425"/>
        <end position="449"/>
    </location>
</feature>
<feature type="transmembrane region" description="Helical" evidence="12">
    <location>
        <begin position="377"/>
        <end position="395"/>
    </location>
</feature>
<dbReference type="GO" id="GO:0015771">
    <property type="term" value="P:trehalose transport"/>
    <property type="evidence" value="ECO:0007669"/>
    <property type="project" value="TreeGrafter"/>
</dbReference>
<evidence type="ECO:0000256" key="4">
    <source>
        <dbReference type="ARBA" id="ARBA00022597"/>
    </source>
</evidence>
<dbReference type="GO" id="GO:0090589">
    <property type="term" value="F:protein-phosphocysteine-trehalose phosphotransferase system transporter activity"/>
    <property type="evidence" value="ECO:0007669"/>
    <property type="project" value="TreeGrafter"/>
</dbReference>
<keyword evidence="4" id="KW-0762">Sugar transport</keyword>
<dbReference type="InterPro" id="IPR036878">
    <property type="entry name" value="Glu_permease_IIB"/>
</dbReference>
<keyword evidence="8" id="KW-0418">Kinase</keyword>
<evidence type="ECO:0000259" key="13">
    <source>
        <dbReference type="PROSITE" id="PS51098"/>
    </source>
</evidence>
<dbReference type="EMBL" id="AKKN01000008">
    <property type="protein sequence ID" value="EKT57313.1"/>
    <property type="molecule type" value="Genomic_DNA"/>
</dbReference>
<dbReference type="CDD" id="cd00212">
    <property type="entry name" value="PTS_IIB_glc"/>
    <property type="match status" value="1"/>
</dbReference>
<dbReference type="PROSITE" id="PS01035">
    <property type="entry name" value="PTS_EIIB_TYPE_1_CYS"/>
    <property type="match status" value="1"/>
</dbReference>
<sequence>MNTNSLAKNILSNIGGKSNIEQFSHCATRLRINLHDLSKVDISNLENEDGIIRAIISGSQLQIIVGSHVNKVYESVNKLILSDNSEIIIDKQAKVNNTTNYSTIFKNTCSVFSATMTPLIGPLLSVGLLKGLLTIAIIFNVISLNTPSISLIYHLYDITIFFLPFLIGYTASLAFGGSSALMLTIIAALFFMPSSNVNISIFNELINSTSYSSTLFPAVFCVLFSSTIEKTLKKLINNSISFIIIPLITLVICVPLCIYYIGPFGYWFSHAAAYYYNELFSVSPIIVCFIIAGLWQLAVLAGIHWVLASLMFNTLLISGYDTILPLLIPAVLGQAGAALGVYLINKITKKQKIGLHPILSAIFGLTEPVIYKINMPLRFPFIIGCISASIGGIAYGAYQVKIYSFGILGILSLLQTETLTGTGYITAGLIGGLVTIICALLITVLYMIIKPKQLQP</sequence>
<evidence type="ECO:0000256" key="6">
    <source>
        <dbReference type="ARBA" id="ARBA00022683"/>
    </source>
</evidence>
<feature type="transmembrane region" description="Helical" evidence="12">
    <location>
        <begin position="240"/>
        <end position="262"/>
    </location>
</feature>
<evidence type="ECO:0000256" key="9">
    <source>
        <dbReference type="ARBA" id="ARBA00022989"/>
    </source>
</evidence>
<keyword evidence="7 12" id="KW-0812">Transmembrane</keyword>
<evidence type="ECO:0000256" key="2">
    <source>
        <dbReference type="ARBA" id="ARBA00022448"/>
    </source>
</evidence>
<dbReference type="GO" id="GO:0016301">
    <property type="term" value="F:kinase activity"/>
    <property type="evidence" value="ECO:0007669"/>
    <property type="project" value="UniProtKB-KW"/>
</dbReference>
<dbReference type="InterPro" id="IPR003352">
    <property type="entry name" value="PTS_EIIC"/>
</dbReference>
<evidence type="ECO:0000256" key="5">
    <source>
        <dbReference type="ARBA" id="ARBA00022679"/>
    </source>
</evidence>
<evidence type="ECO:0000313" key="15">
    <source>
        <dbReference type="EMBL" id="EKT57313.1"/>
    </source>
</evidence>
<dbReference type="InterPro" id="IPR018113">
    <property type="entry name" value="PTrfase_EIIB_Cys"/>
</dbReference>
<keyword evidence="6" id="KW-0598">Phosphotransferase system</keyword>
<dbReference type="GO" id="GO:0008982">
    <property type="term" value="F:protein-N(PI)-phosphohistidine-sugar phosphotransferase activity"/>
    <property type="evidence" value="ECO:0007669"/>
    <property type="project" value="InterPro"/>
</dbReference>
<keyword evidence="16" id="KW-1185">Reference proteome</keyword>
<name>K8W9I4_9GAMM</name>
<keyword evidence="5" id="KW-0808">Transferase</keyword>
<dbReference type="PANTHER" id="PTHR30175">
    <property type="entry name" value="PHOSPHOTRANSFERASE SYSTEM TRANSPORT PROTEIN"/>
    <property type="match status" value="1"/>
</dbReference>
<keyword evidence="2" id="KW-0813">Transport</keyword>
<comment type="caution">
    <text evidence="15">The sequence shown here is derived from an EMBL/GenBank/DDBJ whole genome shotgun (WGS) entry which is preliminary data.</text>
</comment>
<evidence type="ECO:0000256" key="1">
    <source>
        <dbReference type="ARBA" id="ARBA00004651"/>
    </source>
</evidence>
<dbReference type="PROSITE" id="PS51103">
    <property type="entry name" value="PTS_EIIC_TYPE_1"/>
    <property type="match status" value="1"/>
</dbReference>